<dbReference type="SUPFAM" id="SSF47729">
    <property type="entry name" value="IHF-like DNA-binding proteins"/>
    <property type="match status" value="1"/>
</dbReference>
<keyword evidence="4" id="KW-1185">Reference proteome</keyword>
<evidence type="ECO:0000259" key="2">
    <source>
        <dbReference type="Pfam" id="PF18291"/>
    </source>
</evidence>
<dbReference type="InterPro" id="IPR005902">
    <property type="entry name" value="HU_DNA-bd_put"/>
</dbReference>
<evidence type="ECO:0000313" key="4">
    <source>
        <dbReference type="Proteomes" id="UP001203342"/>
    </source>
</evidence>
<sequence length="127" mass="14124">MAIEFKMVPKQNNIASPPQTKYYPCAVSKGEVNLEYLAEIIAGRSTVTVADCYGVLIGMSQVIGEELAQGKIVKIDRLGTFALTLKGQGTDEPEKLNKNTILGAKILFKPARHFKKLLQNLKYKRLR</sequence>
<name>A0ABT0TE80_9FLAO</name>
<accession>A0ABT0TE80</accession>
<dbReference type="InterPro" id="IPR010992">
    <property type="entry name" value="IHF-like_DNA-bd_dom_sf"/>
</dbReference>
<gene>
    <name evidence="3" type="ORF">NAT47_02495</name>
</gene>
<feature type="domain" description="HU" evidence="2">
    <location>
        <begin position="1"/>
        <end position="124"/>
    </location>
</feature>
<dbReference type="NCBIfam" id="TIGR01201">
    <property type="entry name" value="HU_rel"/>
    <property type="match status" value="1"/>
</dbReference>
<organism evidence="3 4">
    <name type="scientific">Flavobacterium fragile</name>
    <dbReference type="NCBI Taxonomy" id="2949085"/>
    <lineage>
        <taxon>Bacteria</taxon>
        <taxon>Pseudomonadati</taxon>
        <taxon>Bacteroidota</taxon>
        <taxon>Flavobacteriia</taxon>
        <taxon>Flavobacteriales</taxon>
        <taxon>Flavobacteriaceae</taxon>
        <taxon>Flavobacterium</taxon>
    </lineage>
</organism>
<dbReference type="Proteomes" id="UP001203342">
    <property type="component" value="Unassembled WGS sequence"/>
</dbReference>
<dbReference type="InterPro" id="IPR041607">
    <property type="entry name" value="HU-HIG"/>
</dbReference>
<evidence type="ECO:0000313" key="3">
    <source>
        <dbReference type="EMBL" id="MCL9769274.1"/>
    </source>
</evidence>
<dbReference type="Pfam" id="PF18291">
    <property type="entry name" value="HU-HIG"/>
    <property type="match status" value="1"/>
</dbReference>
<keyword evidence="1" id="KW-0238">DNA-binding</keyword>
<evidence type="ECO:0000256" key="1">
    <source>
        <dbReference type="ARBA" id="ARBA00023125"/>
    </source>
</evidence>
<protein>
    <recommendedName>
        <fullName evidence="2">HU domain-containing protein</fullName>
    </recommendedName>
</protein>
<dbReference type="EMBL" id="JAMLJN010000001">
    <property type="protein sequence ID" value="MCL9769274.1"/>
    <property type="molecule type" value="Genomic_DNA"/>
</dbReference>
<dbReference type="RefSeq" id="WP_250579931.1">
    <property type="nucleotide sequence ID" value="NZ_JAMLJN010000001.1"/>
</dbReference>
<proteinExistence type="predicted"/>
<reference evidence="3 4" key="1">
    <citation type="submission" date="2022-05" db="EMBL/GenBank/DDBJ databases">
        <title>Flavobacterium sp., isolated from activated sludge.</title>
        <authorList>
            <person name="Ran Q."/>
        </authorList>
    </citation>
    <scope>NUCLEOTIDE SEQUENCE [LARGE SCALE GENOMIC DNA]</scope>
    <source>
        <strain evidence="3 4">HXWNR69</strain>
    </source>
</reference>
<dbReference type="Gene3D" id="4.10.520.10">
    <property type="entry name" value="IHF-like DNA-binding proteins"/>
    <property type="match status" value="1"/>
</dbReference>
<comment type="caution">
    <text evidence="3">The sequence shown here is derived from an EMBL/GenBank/DDBJ whole genome shotgun (WGS) entry which is preliminary data.</text>
</comment>